<dbReference type="InterPro" id="IPR000782">
    <property type="entry name" value="FAS1_domain"/>
</dbReference>
<dbReference type="GO" id="GO:0005615">
    <property type="term" value="C:extracellular space"/>
    <property type="evidence" value="ECO:0007669"/>
    <property type="project" value="TreeGrafter"/>
</dbReference>
<reference evidence="3" key="1">
    <citation type="journal article" date="2020" name="bioRxiv">
        <title>Comparative genomics of Chlamydomonas.</title>
        <authorList>
            <person name="Craig R.J."/>
            <person name="Hasan A.R."/>
            <person name="Ness R.W."/>
            <person name="Keightley P.D."/>
        </authorList>
    </citation>
    <scope>NUCLEOTIDE SEQUENCE</scope>
    <source>
        <strain evidence="3">SAG 7.73</strain>
    </source>
</reference>
<dbReference type="SMART" id="SM00554">
    <property type="entry name" value="FAS1"/>
    <property type="match status" value="2"/>
</dbReference>
<dbReference type="PANTHER" id="PTHR10900:SF77">
    <property type="entry name" value="FI19380P1"/>
    <property type="match status" value="1"/>
</dbReference>
<dbReference type="SUPFAM" id="SSF82153">
    <property type="entry name" value="FAS1 domain"/>
    <property type="match status" value="2"/>
</dbReference>
<dbReference type="PANTHER" id="PTHR10900">
    <property type="entry name" value="PERIOSTIN-RELATED"/>
    <property type="match status" value="1"/>
</dbReference>
<name>A0A835SW17_CHLIN</name>
<evidence type="ECO:0000256" key="1">
    <source>
        <dbReference type="SAM" id="Phobius"/>
    </source>
</evidence>
<dbReference type="AlphaFoldDB" id="A0A835SW17"/>
<gene>
    <name evidence="3" type="ORF">HXX76_012166</name>
</gene>
<sequence length="431" mass="43544">MAPVLMYHAFVPAVNNASMPKLPTNYSLYNSLNTDGSVSGNQLMVTRTATGGLRVTSLGTDANVTKVDLPNSGSAVVHVVDAVLLPFFPSVYLAVTRTSTLSTLADLFSAAPASLVAKLQNTTGVYTIFAPYNVPFTIALGSTGLNLSTAQLKAKPALVQSILSYHIVPGLYNSASFSTTPTTVTTLTGQQLTLVKDGTSLLVKTADGQTAALMAARDLPCGFTDQGTFRATVHTIDKVLIPPPVASVAAALAMRTDVSTLLAAVRAEGSYSAAINSTTFTGTLLAPTDSAFAALLAANGSISAAQLLGNATALKKILDVHVVNGTALTVAGLVNGQNIATSGGATITVIKTGTVTQLKLGNSVATVVGAEVAIGSSATFIVIDGVLVPSGVATTTSGGGGGAAAAAAPSFVLMLWSVVAAVLLLAFHHLQ</sequence>
<dbReference type="OrthoDB" id="540066at2759"/>
<keyword evidence="1" id="KW-0812">Transmembrane</keyword>
<comment type="caution">
    <text evidence="3">The sequence shown here is derived from an EMBL/GenBank/DDBJ whole genome shotgun (WGS) entry which is preliminary data.</text>
</comment>
<dbReference type="InterPro" id="IPR036378">
    <property type="entry name" value="FAS1_dom_sf"/>
</dbReference>
<protein>
    <recommendedName>
        <fullName evidence="2">FAS1 domain-containing protein</fullName>
    </recommendedName>
</protein>
<dbReference type="EMBL" id="JAEHOC010000038">
    <property type="protein sequence ID" value="KAG2427845.1"/>
    <property type="molecule type" value="Genomic_DNA"/>
</dbReference>
<feature type="domain" description="FAS1" evidence="2">
    <location>
        <begin position="245"/>
        <end position="387"/>
    </location>
</feature>
<dbReference type="FunFam" id="2.30.180.10:FF:000047">
    <property type="entry name" value="Fasciclin-like protein"/>
    <property type="match status" value="1"/>
</dbReference>
<evidence type="ECO:0000313" key="3">
    <source>
        <dbReference type="EMBL" id="KAG2427845.1"/>
    </source>
</evidence>
<feature type="transmembrane region" description="Helical" evidence="1">
    <location>
        <begin position="406"/>
        <end position="427"/>
    </location>
</feature>
<keyword evidence="4" id="KW-1185">Reference proteome</keyword>
<dbReference type="PROSITE" id="PS50213">
    <property type="entry name" value="FAS1"/>
    <property type="match status" value="2"/>
</dbReference>
<dbReference type="InterPro" id="IPR050904">
    <property type="entry name" value="Adhesion/Biosynth-related"/>
</dbReference>
<dbReference type="Gene3D" id="2.30.180.10">
    <property type="entry name" value="FAS1 domain"/>
    <property type="match status" value="3"/>
</dbReference>
<evidence type="ECO:0000259" key="2">
    <source>
        <dbReference type="PROSITE" id="PS50213"/>
    </source>
</evidence>
<organism evidence="3 4">
    <name type="scientific">Chlamydomonas incerta</name>
    <dbReference type="NCBI Taxonomy" id="51695"/>
    <lineage>
        <taxon>Eukaryota</taxon>
        <taxon>Viridiplantae</taxon>
        <taxon>Chlorophyta</taxon>
        <taxon>core chlorophytes</taxon>
        <taxon>Chlorophyceae</taxon>
        <taxon>CS clade</taxon>
        <taxon>Chlamydomonadales</taxon>
        <taxon>Chlamydomonadaceae</taxon>
        <taxon>Chlamydomonas</taxon>
    </lineage>
</organism>
<proteinExistence type="predicted"/>
<feature type="domain" description="FAS1" evidence="2">
    <location>
        <begin position="88"/>
        <end position="240"/>
    </location>
</feature>
<dbReference type="Pfam" id="PF02469">
    <property type="entry name" value="Fasciclin"/>
    <property type="match status" value="2"/>
</dbReference>
<keyword evidence="1" id="KW-1133">Transmembrane helix</keyword>
<accession>A0A835SW17</accession>
<evidence type="ECO:0000313" key="4">
    <source>
        <dbReference type="Proteomes" id="UP000650467"/>
    </source>
</evidence>
<keyword evidence="1" id="KW-0472">Membrane</keyword>
<dbReference type="Proteomes" id="UP000650467">
    <property type="component" value="Unassembled WGS sequence"/>
</dbReference>